<evidence type="ECO:0000313" key="2">
    <source>
        <dbReference type="Proteomes" id="UP001642360"/>
    </source>
</evidence>
<gene>
    <name evidence="1" type="ORF">ILEXP_LOCUS53865</name>
</gene>
<dbReference type="SUPFAM" id="SSF52058">
    <property type="entry name" value="L domain-like"/>
    <property type="match status" value="1"/>
</dbReference>
<dbReference type="Proteomes" id="UP001642360">
    <property type="component" value="Unassembled WGS sequence"/>
</dbReference>
<dbReference type="EMBL" id="CAUOFW020008691">
    <property type="protein sequence ID" value="CAK9183588.1"/>
    <property type="molecule type" value="Genomic_DNA"/>
</dbReference>
<keyword evidence="2" id="KW-1185">Reference proteome</keyword>
<reference evidence="1 2" key="1">
    <citation type="submission" date="2024-02" db="EMBL/GenBank/DDBJ databases">
        <authorList>
            <person name="Vignale AGUSTIN F."/>
            <person name="Sosa J E."/>
            <person name="Modenutti C."/>
        </authorList>
    </citation>
    <scope>NUCLEOTIDE SEQUENCE [LARGE SCALE GENOMIC DNA]</scope>
</reference>
<dbReference type="InterPro" id="IPR032675">
    <property type="entry name" value="LRR_dom_sf"/>
</dbReference>
<evidence type="ECO:0000313" key="1">
    <source>
        <dbReference type="EMBL" id="CAK9183588.1"/>
    </source>
</evidence>
<accession>A0ABC8URB9</accession>
<comment type="caution">
    <text evidence="1">The sequence shown here is derived from an EMBL/GenBank/DDBJ whole genome shotgun (WGS) entry which is preliminary data.</text>
</comment>
<organism evidence="1 2">
    <name type="scientific">Ilex paraguariensis</name>
    <name type="common">yerba mate</name>
    <dbReference type="NCBI Taxonomy" id="185542"/>
    <lineage>
        <taxon>Eukaryota</taxon>
        <taxon>Viridiplantae</taxon>
        <taxon>Streptophyta</taxon>
        <taxon>Embryophyta</taxon>
        <taxon>Tracheophyta</taxon>
        <taxon>Spermatophyta</taxon>
        <taxon>Magnoliopsida</taxon>
        <taxon>eudicotyledons</taxon>
        <taxon>Gunneridae</taxon>
        <taxon>Pentapetalae</taxon>
        <taxon>asterids</taxon>
        <taxon>campanulids</taxon>
        <taxon>Aquifoliales</taxon>
        <taxon>Aquifoliaceae</taxon>
        <taxon>Ilex</taxon>
    </lineage>
</organism>
<evidence type="ECO:0008006" key="3">
    <source>
        <dbReference type="Google" id="ProtNLM"/>
    </source>
</evidence>
<dbReference type="AlphaFoldDB" id="A0ABC8URB9"/>
<name>A0ABC8URB9_9AQUA</name>
<feature type="non-terminal residue" evidence="1">
    <location>
        <position position="72"/>
    </location>
</feature>
<dbReference type="Gene3D" id="3.80.10.10">
    <property type="entry name" value="Ribonuclease Inhibitor"/>
    <property type="match status" value="1"/>
</dbReference>
<proteinExistence type="predicted"/>
<sequence>MPNLSSFSKGIHNLTSLNALHIDKCPNLRSLPDERTLATLSSLIISNCPLLEQRCLKDKGVDWQKIADIPYI</sequence>
<protein>
    <recommendedName>
        <fullName evidence="3">CC-NBS-LRR protein</fullName>
    </recommendedName>
</protein>